<dbReference type="InterPro" id="IPR013783">
    <property type="entry name" value="Ig-like_fold"/>
</dbReference>
<dbReference type="Gene3D" id="2.60.40.10">
    <property type="entry name" value="Immunoglobulins"/>
    <property type="match status" value="1"/>
</dbReference>
<evidence type="ECO:0000313" key="2">
    <source>
        <dbReference type="EMBL" id="GAH54255.1"/>
    </source>
</evidence>
<dbReference type="SUPFAM" id="SSF51011">
    <property type="entry name" value="Glycosyl hydrolase domain"/>
    <property type="match status" value="1"/>
</dbReference>
<name>X1HAZ6_9ZZZZ</name>
<dbReference type="AlphaFoldDB" id="X1HAZ6"/>
<dbReference type="SUPFAM" id="SSF63446">
    <property type="entry name" value="Type I dockerin domain"/>
    <property type="match status" value="1"/>
</dbReference>
<dbReference type="InterPro" id="IPR036439">
    <property type="entry name" value="Dockerin_dom_sf"/>
</dbReference>
<comment type="caution">
    <text evidence="2">The sequence shown here is derived from an EMBL/GenBank/DDBJ whole genome shotgun (WGS) entry which is preliminary data.</text>
</comment>
<dbReference type="GO" id="GO:0000272">
    <property type="term" value="P:polysaccharide catabolic process"/>
    <property type="evidence" value="ECO:0007669"/>
    <property type="project" value="InterPro"/>
</dbReference>
<feature type="domain" description="Dockerin" evidence="1">
    <location>
        <begin position="138"/>
        <end position="202"/>
    </location>
</feature>
<gene>
    <name evidence="2" type="ORF">S03H2_32218</name>
</gene>
<dbReference type="PROSITE" id="PS51766">
    <property type="entry name" value="DOCKERIN"/>
    <property type="match status" value="1"/>
</dbReference>
<dbReference type="EMBL" id="BARU01019567">
    <property type="protein sequence ID" value="GAH54255.1"/>
    <property type="molecule type" value="Genomic_DNA"/>
</dbReference>
<dbReference type="Gene3D" id="3.20.20.80">
    <property type="entry name" value="Glycosidases"/>
    <property type="match status" value="1"/>
</dbReference>
<reference evidence="2" key="1">
    <citation type="journal article" date="2014" name="Front. Microbiol.">
        <title>High frequency of phylogenetically diverse reductive dehalogenase-homologous genes in deep subseafloor sedimentary metagenomes.</title>
        <authorList>
            <person name="Kawai M."/>
            <person name="Futagami T."/>
            <person name="Toyoda A."/>
            <person name="Takaki Y."/>
            <person name="Nishi S."/>
            <person name="Hori S."/>
            <person name="Arai W."/>
            <person name="Tsubouchi T."/>
            <person name="Morono Y."/>
            <person name="Uchiyama I."/>
            <person name="Ito T."/>
            <person name="Fujiyama A."/>
            <person name="Inagaki F."/>
            <person name="Takami H."/>
        </authorList>
    </citation>
    <scope>NUCLEOTIDE SEQUENCE</scope>
    <source>
        <strain evidence="2">Expedition CK06-06</strain>
    </source>
</reference>
<feature type="non-terminal residue" evidence="2">
    <location>
        <position position="288"/>
    </location>
</feature>
<sequence>YDYKDGLVYIDKNQTDGNYYESKMLWGMGNFSRFIRPGMKRVAVYRSDNATPDDTVKDLMVSAYYKSDDGIVVVVFVNWANEDKPVEFNFPGVSVASLVPYVTKGNSNSQDNLTAYIALKPDDTIAVPARSVVTIVGMPFSPGDCDEDGKVDSEDLAILAAQWRETNCDNWSGGELTGNNKVDFEDLAVLAHYWLGATKMPPLPAPVSNPNPYDSARDIDLNADLEWTAGDDATSHDVYFGTSNPPPFVCNQTATIFDPNTMAEDTVHYWRIDAVNMWGTTTSVIWRF</sequence>
<dbReference type="Gene3D" id="2.60.40.1180">
    <property type="entry name" value="Golgi alpha-mannosidase II"/>
    <property type="match status" value="1"/>
</dbReference>
<proteinExistence type="predicted"/>
<protein>
    <recommendedName>
        <fullName evidence="1">Dockerin domain-containing protein</fullName>
    </recommendedName>
</protein>
<dbReference type="InterPro" id="IPR013780">
    <property type="entry name" value="Glyco_hydro_b"/>
</dbReference>
<dbReference type="Gene3D" id="1.10.1330.10">
    <property type="entry name" value="Dockerin domain"/>
    <property type="match status" value="1"/>
</dbReference>
<organism evidence="2">
    <name type="scientific">marine sediment metagenome</name>
    <dbReference type="NCBI Taxonomy" id="412755"/>
    <lineage>
        <taxon>unclassified sequences</taxon>
        <taxon>metagenomes</taxon>
        <taxon>ecological metagenomes</taxon>
    </lineage>
</organism>
<evidence type="ECO:0000259" key="1">
    <source>
        <dbReference type="PROSITE" id="PS51766"/>
    </source>
</evidence>
<accession>X1HAZ6</accession>
<dbReference type="InterPro" id="IPR016134">
    <property type="entry name" value="Dockerin_dom"/>
</dbReference>
<feature type="non-terminal residue" evidence="2">
    <location>
        <position position="1"/>
    </location>
</feature>